<dbReference type="RefSeq" id="WP_146353199.1">
    <property type="nucleotide sequence ID" value="NZ_VOBR01000010.1"/>
</dbReference>
<sequence>MFEEISRTVILTVVWTVLVLRTPAMLRDRRQRRLWLVLAVFALGSITIQSWFGRFVNEATGIPQFNNLVQGLSGILNAAVVLEFVAYLVGVRRWRLRIGAAVATAAGMCVTFALTPAAERFKPPVGFTAFTVYALLALVYMVVAAGAASYLLFRQLPRITGRTLYAGLLMVAVGHATQVPFMLIRTWQRLVPGIPQWLLDVAFQLGTARFILVPLGCSIAALEPVRQAALYYYRRVRLYGLWRRLRDATGELALEPPPSRRRDLLTFGRSWERLHRRVVEIRDSAFYLHDTWAWPELLQQARDTPHPVAHWLEVTRRDALDGAPQRHSGVGHDLLPELKASQSTMHAEMRYLIELDRAMRVH</sequence>
<evidence type="ECO:0000259" key="2">
    <source>
        <dbReference type="Pfam" id="PF20182"/>
    </source>
</evidence>
<dbReference type="InterPro" id="IPR050039">
    <property type="entry name" value="MAB_1171c-like"/>
</dbReference>
<organism evidence="3 4">
    <name type="scientific">Lentzea tibetensis</name>
    <dbReference type="NCBI Taxonomy" id="2591470"/>
    <lineage>
        <taxon>Bacteria</taxon>
        <taxon>Bacillati</taxon>
        <taxon>Actinomycetota</taxon>
        <taxon>Actinomycetes</taxon>
        <taxon>Pseudonocardiales</taxon>
        <taxon>Pseudonocardiaceae</taxon>
        <taxon>Lentzea</taxon>
    </lineage>
</organism>
<feature type="domain" description="DUF6545" evidence="2">
    <location>
        <begin position="234"/>
        <end position="360"/>
    </location>
</feature>
<feature type="transmembrane region" description="Helical" evidence="1">
    <location>
        <begin position="165"/>
        <end position="187"/>
    </location>
</feature>
<name>A0A563ETG2_9PSEU</name>
<dbReference type="Proteomes" id="UP000316639">
    <property type="component" value="Unassembled WGS sequence"/>
</dbReference>
<reference evidence="3 4" key="1">
    <citation type="submission" date="2019-07" db="EMBL/GenBank/DDBJ databases">
        <title>Lentzea xizangensis sp. nov., isolated from Qinghai-Tibetan Plateau Soils.</title>
        <authorList>
            <person name="Huang J."/>
        </authorList>
    </citation>
    <scope>NUCLEOTIDE SEQUENCE [LARGE SCALE GENOMIC DNA]</scope>
    <source>
        <strain evidence="3 4">FXJ1.1311</strain>
    </source>
</reference>
<keyword evidence="1" id="KW-0812">Transmembrane</keyword>
<dbReference type="InterPro" id="IPR046675">
    <property type="entry name" value="DUF6545"/>
</dbReference>
<proteinExistence type="predicted"/>
<evidence type="ECO:0000313" key="4">
    <source>
        <dbReference type="Proteomes" id="UP000316639"/>
    </source>
</evidence>
<dbReference type="AlphaFoldDB" id="A0A563ETG2"/>
<comment type="caution">
    <text evidence="3">The sequence shown here is derived from an EMBL/GenBank/DDBJ whole genome shotgun (WGS) entry which is preliminary data.</text>
</comment>
<feature type="transmembrane region" description="Helical" evidence="1">
    <location>
        <begin position="72"/>
        <end position="91"/>
    </location>
</feature>
<dbReference type="OrthoDB" id="4099139at2"/>
<protein>
    <recommendedName>
        <fullName evidence="2">DUF6545 domain-containing protein</fullName>
    </recommendedName>
</protein>
<feature type="transmembrane region" description="Helical" evidence="1">
    <location>
        <begin position="207"/>
        <end position="225"/>
    </location>
</feature>
<feature type="transmembrane region" description="Helical" evidence="1">
    <location>
        <begin position="98"/>
        <end position="118"/>
    </location>
</feature>
<keyword evidence="4" id="KW-1185">Reference proteome</keyword>
<accession>A0A563ETG2</accession>
<dbReference type="EMBL" id="VOBR01000010">
    <property type="protein sequence ID" value="TWP50950.1"/>
    <property type="molecule type" value="Genomic_DNA"/>
</dbReference>
<keyword evidence="1" id="KW-0472">Membrane</keyword>
<dbReference type="Pfam" id="PF20182">
    <property type="entry name" value="DUF6545"/>
    <property type="match status" value="1"/>
</dbReference>
<feature type="transmembrane region" description="Helical" evidence="1">
    <location>
        <begin position="130"/>
        <end position="153"/>
    </location>
</feature>
<evidence type="ECO:0000313" key="3">
    <source>
        <dbReference type="EMBL" id="TWP50950.1"/>
    </source>
</evidence>
<feature type="transmembrane region" description="Helical" evidence="1">
    <location>
        <begin position="34"/>
        <end position="52"/>
    </location>
</feature>
<gene>
    <name evidence="3" type="ORF">FKR81_17905</name>
</gene>
<evidence type="ECO:0000256" key="1">
    <source>
        <dbReference type="SAM" id="Phobius"/>
    </source>
</evidence>
<keyword evidence="1" id="KW-1133">Transmembrane helix</keyword>
<dbReference type="NCBIfam" id="NF042915">
    <property type="entry name" value="MAB_1171c_fam"/>
    <property type="match status" value="1"/>
</dbReference>